<feature type="domain" description="DUF7344" evidence="2">
    <location>
        <begin position="30"/>
        <end position="108"/>
    </location>
</feature>
<dbReference type="OrthoDB" id="331021at2157"/>
<evidence type="ECO:0000259" key="2">
    <source>
        <dbReference type="Pfam" id="PF24035"/>
    </source>
</evidence>
<keyword evidence="1" id="KW-1133">Transmembrane helix</keyword>
<gene>
    <name evidence="3" type="ORF">C441_01204</name>
</gene>
<name>M0IRK2_9EURY</name>
<protein>
    <recommendedName>
        <fullName evidence="2">DUF7344 domain-containing protein</fullName>
    </recommendedName>
</protein>
<dbReference type="Proteomes" id="UP000011508">
    <property type="component" value="Unassembled WGS sequence"/>
</dbReference>
<sequence length="210" mass="24421">MDRIMKLRNISRRGRGERAREPSLSRSEAFDVLSNQRRRFVLHILKQRENSVYLREIAEQVAAWESGKQVEAVTATERNRVQTALLQFHLPRMEDIDVVEYDPRRKRVGLAERGRDVDIYLSVVQKDDIPWGPVYLWVTGITVGVLLTSSVGIPPGTFVPYDVWLVMFVLAIGLVSTVHTYQNYFQMRLGTTERPPELEREHTEERDRLT</sequence>
<dbReference type="Pfam" id="PF24035">
    <property type="entry name" value="DUF7344"/>
    <property type="match status" value="1"/>
</dbReference>
<dbReference type="InterPro" id="IPR036388">
    <property type="entry name" value="WH-like_DNA-bd_sf"/>
</dbReference>
<feature type="transmembrane region" description="Helical" evidence="1">
    <location>
        <begin position="159"/>
        <end position="178"/>
    </location>
</feature>
<evidence type="ECO:0000313" key="4">
    <source>
        <dbReference type="Proteomes" id="UP000011508"/>
    </source>
</evidence>
<proteinExistence type="predicted"/>
<dbReference type="RefSeq" id="WP_007273413.1">
    <property type="nucleotide sequence ID" value="NZ_AOLM01000003.1"/>
</dbReference>
<feature type="transmembrane region" description="Helical" evidence="1">
    <location>
        <begin position="134"/>
        <end position="153"/>
    </location>
</feature>
<keyword evidence="1" id="KW-0812">Transmembrane</keyword>
<comment type="caution">
    <text evidence="3">The sequence shown here is derived from an EMBL/GenBank/DDBJ whole genome shotgun (WGS) entry which is preliminary data.</text>
</comment>
<evidence type="ECO:0000256" key="1">
    <source>
        <dbReference type="SAM" id="Phobius"/>
    </source>
</evidence>
<accession>M0IRK2</accession>
<reference evidence="3 4" key="1">
    <citation type="journal article" date="2014" name="PLoS Genet.">
        <title>Phylogenetically driven sequencing of extremely halophilic archaea reveals strategies for static and dynamic osmo-response.</title>
        <authorList>
            <person name="Becker E.A."/>
            <person name="Seitzer P.M."/>
            <person name="Tritt A."/>
            <person name="Larsen D."/>
            <person name="Krusor M."/>
            <person name="Yao A.I."/>
            <person name="Wu D."/>
            <person name="Madern D."/>
            <person name="Eisen J.A."/>
            <person name="Darling A.E."/>
            <person name="Facciotti M.T."/>
        </authorList>
    </citation>
    <scope>NUCLEOTIDE SEQUENCE [LARGE SCALE GENOMIC DNA]</scope>
    <source>
        <strain evidence="3 4">ATCC BAA-897</strain>
    </source>
</reference>
<keyword evidence="1" id="KW-0472">Membrane</keyword>
<organism evidence="3 4">
    <name type="scientific">Haloferax sulfurifontis ATCC BAA-897</name>
    <dbReference type="NCBI Taxonomy" id="662480"/>
    <lineage>
        <taxon>Archaea</taxon>
        <taxon>Methanobacteriati</taxon>
        <taxon>Methanobacteriota</taxon>
        <taxon>Stenosarchaea group</taxon>
        <taxon>Halobacteria</taxon>
        <taxon>Halobacteriales</taxon>
        <taxon>Haloferacaceae</taxon>
        <taxon>Haloferax</taxon>
    </lineage>
</organism>
<dbReference type="InterPro" id="IPR055768">
    <property type="entry name" value="DUF7344"/>
</dbReference>
<dbReference type="Gene3D" id="1.10.10.10">
    <property type="entry name" value="Winged helix-like DNA-binding domain superfamily/Winged helix DNA-binding domain"/>
    <property type="match status" value="1"/>
</dbReference>
<keyword evidence="4" id="KW-1185">Reference proteome</keyword>
<dbReference type="EMBL" id="AOLM01000003">
    <property type="protein sequence ID" value="ELZ98453.1"/>
    <property type="molecule type" value="Genomic_DNA"/>
</dbReference>
<dbReference type="AlphaFoldDB" id="M0IRK2"/>
<evidence type="ECO:0000313" key="3">
    <source>
        <dbReference type="EMBL" id="ELZ98453.1"/>
    </source>
</evidence>